<dbReference type="InterPro" id="IPR001509">
    <property type="entry name" value="Epimerase_deHydtase"/>
</dbReference>
<comment type="similarity">
    <text evidence="1">Belongs to the NAD(P)-dependent epimerase/dehydratase family.</text>
</comment>
<reference evidence="4" key="1">
    <citation type="submission" date="2016-10" db="EMBL/GenBank/DDBJ databases">
        <authorList>
            <person name="Varghese N."/>
            <person name="Submissions S."/>
        </authorList>
    </citation>
    <scope>NUCLEOTIDE SEQUENCE [LARGE SCALE GENOMIC DNA]</scope>
    <source>
        <strain evidence="4">CGMCC 1.8946</strain>
    </source>
</reference>
<feature type="domain" description="NAD-dependent epimerase/dehydratase" evidence="2">
    <location>
        <begin position="9"/>
        <end position="240"/>
    </location>
</feature>
<proteinExistence type="inferred from homology"/>
<dbReference type="InterPro" id="IPR036291">
    <property type="entry name" value="NAD(P)-bd_dom_sf"/>
</dbReference>
<dbReference type="Pfam" id="PF01370">
    <property type="entry name" value="Epimerase"/>
    <property type="match status" value="1"/>
</dbReference>
<dbReference type="STRING" id="624147.SAMN04487970_1008136"/>
<evidence type="ECO:0000313" key="3">
    <source>
        <dbReference type="EMBL" id="SCW47083.1"/>
    </source>
</evidence>
<name>A0A1G4QR34_9BACL</name>
<dbReference type="CDD" id="cd08946">
    <property type="entry name" value="SDR_e"/>
    <property type="match status" value="1"/>
</dbReference>
<gene>
    <name evidence="3" type="ORF">SAMN04487970_1008136</name>
</gene>
<accession>A0A1G4QR34</accession>
<protein>
    <submittedName>
        <fullName evidence="3">UDP-glucose 4-epimerase</fullName>
    </submittedName>
</protein>
<organism evidence="3 4">
    <name type="scientific">Paenibacillus tianmuensis</name>
    <dbReference type="NCBI Taxonomy" id="624147"/>
    <lineage>
        <taxon>Bacteria</taxon>
        <taxon>Bacillati</taxon>
        <taxon>Bacillota</taxon>
        <taxon>Bacilli</taxon>
        <taxon>Bacillales</taxon>
        <taxon>Paenibacillaceae</taxon>
        <taxon>Paenibacillus</taxon>
    </lineage>
</organism>
<dbReference type="Gene3D" id="3.40.50.720">
    <property type="entry name" value="NAD(P)-binding Rossmann-like Domain"/>
    <property type="match status" value="1"/>
</dbReference>
<dbReference type="Proteomes" id="UP000198601">
    <property type="component" value="Unassembled WGS sequence"/>
</dbReference>
<keyword evidence="4" id="KW-1185">Reference proteome</keyword>
<dbReference type="AlphaFoldDB" id="A0A1G4QR34"/>
<dbReference type="OrthoDB" id="9803892at2"/>
<evidence type="ECO:0000259" key="2">
    <source>
        <dbReference type="Pfam" id="PF01370"/>
    </source>
</evidence>
<evidence type="ECO:0000313" key="4">
    <source>
        <dbReference type="Proteomes" id="UP000198601"/>
    </source>
</evidence>
<dbReference type="SUPFAM" id="SSF51735">
    <property type="entry name" value="NAD(P)-binding Rossmann-fold domains"/>
    <property type="match status" value="1"/>
</dbReference>
<dbReference type="PANTHER" id="PTHR43000">
    <property type="entry name" value="DTDP-D-GLUCOSE 4,6-DEHYDRATASE-RELATED"/>
    <property type="match status" value="1"/>
</dbReference>
<dbReference type="EMBL" id="FMTT01000008">
    <property type="protein sequence ID" value="SCW47083.1"/>
    <property type="molecule type" value="Genomic_DNA"/>
</dbReference>
<sequence>MKRGEVMRIIVTGATGFIGSYLCHYLKARGHSVIPFSRTLSEAFVKELQPDRYIECDVTSEKLSHLRASADMIIHLASANEVISRSFRSGIEISVVGTKQLLDFAVSSGIGWFMFFSTLQVYGTEPEGIIAETTPIRPQNDYALNHLFAEQYVAMYAQKGLLRGAVIRPGNVHGRFLSPTVNRWTMVPACFCKEALDSGMITIRSSGKQFRNFVSLENVARACEAIIGRFPDENEIYNVGSNQTFSILDIARKVQRIYRELFSEETELIVAGDEPHKPNLFSVSTSKLMHLGYRPDESCTLEETIRWLFEYLRSNGQRSV</sequence>
<evidence type="ECO:0000256" key="1">
    <source>
        <dbReference type="ARBA" id="ARBA00007637"/>
    </source>
</evidence>